<keyword evidence="2" id="KW-1185">Reference proteome</keyword>
<protein>
    <recommendedName>
        <fullName evidence="3">Lipocalin-like domain-containing protein</fullName>
    </recommendedName>
</protein>
<dbReference type="EMBL" id="VORX01000002">
    <property type="protein sequence ID" value="TXE09304.1"/>
    <property type="molecule type" value="Genomic_DNA"/>
</dbReference>
<dbReference type="PROSITE" id="PS51257">
    <property type="entry name" value="PROKAR_LIPOPROTEIN"/>
    <property type="match status" value="1"/>
</dbReference>
<dbReference type="AlphaFoldDB" id="A0A5C7AMX6"/>
<gene>
    <name evidence="1" type="ORF">ES711_05075</name>
</gene>
<evidence type="ECO:0008006" key="3">
    <source>
        <dbReference type="Google" id="ProtNLM"/>
    </source>
</evidence>
<name>A0A5C7AMX6_9FLAO</name>
<dbReference type="Proteomes" id="UP000321734">
    <property type="component" value="Unassembled WGS sequence"/>
</dbReference>
<sequence>MRPLYNSIEIGLLLFFLVSSCSKSTPPADFYVTNLTSGSWIITQLLLEGPENHADIFDGYVFTFLENRMVRATKNGSTSKGQWQLSHVDFSTYLILKFEGSGDIEKLNKTWTYYGNGLDHMSLHNDNWSEVLVFSKQEYQTTIRSIEIMGIIVLT</sequence>
<proteinExistence type="predicted"/>
<accession>A0A5C7AMX6</accession>
<comment type="caution">
    <text evidence="1">The sequence shown here is derived from an EMBL/GenBank/DDBJ whole genome shotgun (WGS) entry which is preliminary data.</text>
</comment>
<evidence type="ECO:0000313" key="1">
    <source>
        <dbReference type="EMBL" id="TXE09304.1"/>
    </source>
</evidence>
<evidence type="ECO:0000313" key="2">
    <source>
        <dbReference type="Proteomes" id="UP000321734"/>
    </source>
</evidence>
<dbReference type="OrthoDB" id="832379at2"/>
<organism evidence="1 2">
    <name type="scientific">Gelidibacter salicanalis</name>
    <dbReference type="NCBI Taxonomy" id="291193"/>
    <lineage>
        <taxon>Bacteria</taxon>
        <taxon>Pseudomonadati</taxon>
        <taxon>Bacteroidota</taxon>
        <taxon>Flavobacteriia</taxon>
        <taxon>Flavobacteriales</taxon>
        <taxon>Flavobacteriaceae</taxon>
        <taxon>Gelidibacter</taxon>
    </lineage>
</organism>
<dbReference type="RefSeq" id="WP_146890895.1">
    <property type="nucleotide sequence ID" value="NZ_VORX01000002.1"/>
</dbReference>
<reference evidence="1 2" key="1">
    <citation type="submission" date="2019-08" db="EMBL/GenBank/DDBJ databases">
        <title>Genome sequence of Gelidibacter salicanalis IC162T.</title>
        <authorList>
            <person name="Bowman J.P."/>
        </authorList>
    </citation>
    <scope>NUCLEOTIDE SEQUENCE [LARGE SCALE GENOMIC DNA]</scope>
    <source>
        <strain evidence="1 2">IC162</strain>
    </source>
</reference>